<dbReference type="InterPro" id="IPR001623">
    <property type="entry name" value="DnaJ_domain"/>
</dbReference>
<dbReference type="FunFam" id="2.60.260.20:FF:000015">
    <property type="entry name" value="Heat shock protein 40"/>
    <property type="match status" value="1"/>
</dbReference>
<dbReference type="GO" id="GO:0005829">
    <property type="term" value="C:cytosol"/>
    <property type="evidence" value="ECO:0007669"/>
    <property type="project" value="TreeGrafter"/>
</dbReference>
<reference evidence="4 5" key="1">
    <citation type="journal article" date="2013" name="PLoS ONE">
        <title>Predicting the Proteins of Angomonas deanei, Strigomonas culicis and Their Respective Endosymbionts Reveals New Aspects of the Trypanosomatidae Family.</title>
        <authorList>
            <person name="Motta M.C."/>
            <person name="Martins A.C."/>
            <person name="de Souza S.S."/>
            <person name="Catta-Preta C.M."/>
            <person name="Silva R."/>
            <person name="Klein C.C."/>
            <person name="de Almeida L.G."/>
            <person name="de Lima Cunha O."/>
            <person name="Ciapina L.P."/>
            <person name="Brocchi M."/>
            <person name="Colabardini A.C."/>
            <person name="de Araujo Lima B."/>
            <person name="Machado C.R."/>
            <person name="de Almeida Soares C.M."/>
            <person name="Probst C.M."/>
            <person name="de Menezes C.B."/>
            <person name="Thompson C.E."/>
            <person name="Bartholomeu D.C."/>
            <person name="Gradia D.F."/>
            <person name="Pavoni D.P."/>
            <person name="Grisard E.C."/>
            <person name="Fantinatti-Garboggini F."/>
            <person name="Marchini F.K."/>
            <person name="Rodrigues-Luiz G.F."/>
            <person name="Wagner G."/>
            <person name="Goldman G.H."/>
            <person name="Fietto J.L."/>
            <person name="Elias M.C."/>
            <person name="Goldman M.H."/>
            <person name="Sagot M.F."/>
            <person name="Pereira M."/>
            <person name="Stoco P.H."/>
            <person name="de Mendonca-Neto R.P."/>
            <person name="Teixeira S.M."/>
            <person name="Maciel T.E."/>
            <person name="de Oliveira Mendes T.A."/>
            <person name="Urmenyi T.P."/>
            <person name="de Souza W."/>
            <person name="Schenkman S."/>
            <person name="de Vasconcelos A.T."/>
        </authorList>
    </citation>
    <scope>NUCLEOTIDE SEQUENCE [LARGE SCALE GENOMIC DNA]</scope>
</reference>
<evidence type="ECO:0000259" key="3">
    <source>
        <dbReference type="PROSITE" id="PS50076"/>
    </source>
</evidence>
<accession>S9W2U0</accession>
<dbReference type="CDD" id="cd06257">
    <property type="entry name" value="DnaJ"/>
    <property type="match status" value="1"/>
</dbReference>
<protein>
    <submittedName>
        <fullName evidence="4">DnaJ like protein subfamily B member 4</fullName>
    </submittedName>
</protein>
<dbReference type="PANTHER" id="PTHR24078:SF553">
    <property type="entry name" value="DNAJ HOMOLOG SUBFAMILY B MEMBER 5"/>
    <property type="match status" value="1"/>
</dbReference>
<dbReference type="PANTHER" id="PTHR24078">
    <property type="entry name" value="DNAJ HOMOLOG SUBFAMILY C MEMBER"/>
    <property type="match status" value="1"/>
</dbReference>
<comment type="caution">
    <text evidence="4">The sequence shown here is derived from an EMBL/GenBank/DDBJ whole genome shotgun (WGS) entry which is preliminary data.</text>
</comment>
<keyword evidence="1" id="KW-0143">Chaperone</keyword>
<keyword evidence="2" id="KW-0812">Transmembrane</keyword>
<keyword evidence="2" id="KW-1133">Transmembrane helix</keyword>
<dbReference type="CDD" id="cd10747">
    <property type="entry name" value="DnaJ_C"/>
    <property type="match status" value="1"/>
</dbReference>
<dbReference type="GO" id="GO:0051082">
    <property type="term" value="F:unfolded protein binding"/>
    <property type="evidence" value="ECO:0007669"/>
    <property type="project" value="InterPro"/>
</dbReference>
<keyword evidence="5" id="KW-1185">Reference proteome</keyword>
<organism evidence="4 5">
    <name type="scientific">Strigomonas culicis</name>
    <dbReference type="NCBI Taxonomy" id="28005"/>
    <lineage>
        <taxon>Eukaryota</taxon>
        <taxon>Discoba</taxon>
        <taxon>Euglenozoa</taxon>
        <taxon>Kinetoplastea</taxon>
        <taxon>Metakinetoplastina</taxon>
        <taxon>Trypanosomatida</taxon>
        <taxon>Trypanosomatidae</taxon>
        <taxon>Strigomonadinae</taxon>
        <taxon>Strigomonas</taxon>
    </lineage>
</organism>
<dbReference type="PROSITE" id="PS50076">
    <property type="entry name" value="DNAJ_2"/>
    <property type="match status" value="1"/>
</dbReference>
<evidence type="ECO:0000256" key="2">
    <source>
        <dbReference type="SAM" id="Phobius"/>
    </source>
</evidence>
<dbReference type="PRINTS" id="PR00625">
    <property type="entry name" value="JDOMAIN"/>
</dbReference>
<evidence type="ECO:0000256" key="1">
    <source>
        <dbReference type="ARBA" id="ARBA00023186"/>
    </source>
</evidence>
<dbReference type="SUPFAM" id="SSF49493">
    <property type="entry name" value="HSP40/DnaJ peptide-binding domain"/>
    <property type="match status" value="2"/>
</dbReference>
<dbReference type="FunFam" id="2.60.260.20:FF:000013">
    <property type="entry name" value="DnaJ subfamily B member 11"/>
    <property type="match status" value="1"/>
</dbReference>
<feature type="domain" description="J" evidence="3">
    <location>
        <begin position="78"/>
        <end position="144"/>
    </location>
</feature>
<dbReference type="SMART" id="SM00271">
    <property type="entry name" value="DnaJ"/>
    <property type="match status" value="1"/>
</dbReference>
<name>S9W2U0_9TRYP</name>
<dbReference type="InterPro" id="IPR002939">
    <property type="entry name" value="DnaJ_C"/>
</dbReference>
<dbReference type="SUPFAM" id="SSF46565">
    <property type="entry name" value="Chaperone J-domain"/>
    <property type="match status" value="1"/>
</dbReference>
<dbReference type="Gene3D" id="2.60.260.20">
    <property type="entry name" value="Urease metallochaperone UreE, N-terminal domain"/>
    <property type="match status" value="2"/>
</dbReference>
<sequence length="413" mass="46070">MGWIYIFPSPFTVGMVHVHSSSCIDIFPSSSLYSLFNWLQIFILWFSYCFASLSIHFHLIQYYYRSHKLAYTTNMGVDYYKVLGVGKKATASEIKKAYHQLALKYHPDKNTDNREEAERKFKEVSEAYDVLSDEKKRKIYDTYGEEGLKGGVPEGGPGGAGMHFAQGFPGGAGGATYHFSNNDAFHVFERFFGSSDPFAGGEAFGGGGPGLHRVFRGFGGPQGFSSGFGTPQTSPNYEVPPMEYTFACTLEEIYAGCTKKFNVQRIMPTGPEKKLFEVKVQPGYKKGTKIRFEREGGTMDGYPPNVLADMVFIVDEKPHPRFKRHDSDLSTTVKINLKQALLGTTVSVLGVDGESISLPLTGVTKNGRKLRVSGKGMPDRKLNRRGDLYVTVEVEMPEKLSEETKRLIEQCTF</sequence>
<keyword evidence="2" id="KW-0472">Membrane</keyword>
<dbReference type="FunFam" id="1.10.287.110:FF:000076">
    <property type="entry name" value="Chaperone protein dnaJ"/>
    <property type="match status" value="1"/>
</dbReference>
<dbReference type="AlphaFoldDB" id="S9W2U0"/>
<dbReference type="EMBL" id="ATMH01002114">
    <property type="protein sequence ID" value="EPY33646.1"/>
    <property type="molecule type" value="Genomic_DNA"/>
</dbReference>
<dbReference type="PROSITE" id="PS00636">
    <property type="entry name" value="DNAJ_1"/>
    <property type="match status" value="1"/>
</dbReference>
<evidence type="ECO:0000313" key="4">
    <source>
        <dbReference type="EMBL" id="EPY33646.1"/>
    </source>
</evidence>
<dbReference type="InterPro" id="IPR018253">
    <property type="entry name" value="DnaJ_domain_CS"/>
</dbReference>
<dbReference type="Proteomes" id="UP000015354">
    <property type="component" value="Unassembled WGS sequence"/>
</dbReference>
<feature type="transmembrane region" description="Helical" evidence="2">
    <location>
        <begin position="38"/>
        <end position="59"/>
    </location>
</feature>
<dbReference type="InterPro" id="IPR051339">
    <property type="entry name" value="DnaJ_subfamily_B"/>
</dbReference>
<dbReference type="Gene3D" id="1.10.287.110">
    <property type="entry name" value="DnaJ domain"/>
    <property type="match status" value="1"/>
</dbReference>
<gene>
    <name evidence="4" type="ORF">STCU_02114</name>
</gene>
<dbReference type="GO" id="GO:0051087">
    <property type="term" value="F:protein-folding chaperone binding"/>
    <property type="evidence" value="ECO:0007669"/>
    <property type="project" value="TreeGrafter"/>
</dbReference>
<dbReference type="InterPro" id="IPR036869">
    <property type="entry name" value="J_dom_sf"/>
</dbReference>
<dbReference type="GO" id="GO:0006457">
    <property type="term" value="P:protein folding"/>
    <property type="evidence" value="ECO:0007669"/>
    <property type="project" value="InterPro"/>
</dbReference>
<dbReference type="OrthoDB" id="550424at2759"/>
<dbReference type="Pfam" id="PF01556">
    <property type="entry name" value="DnaJ_C"/>
    <property type="match status" value="1"/>
</dbReference>
<dbReference type="Pfam" id="PF00226">
    <property type="entry name" value="DnaJ"/>
    <property type="match status" value="1"/>
</dbReference>
<dbReference type="InterPro" id="IPR008971">
    <property type="entry name" value="HSP40/DnaJ_pept-bd"/>
</dbReference>
<evidence type="ECO:0000313" key="5">
    <source>
        <dbReference type="Proteomes" id="UP000015354"/>
    </source>
</evidence>
<proteinExistence type="predicted"/>